<dbReference type="Pfam" id="PF12728">
    <property type="entry name" value="HTH_17"/>
    <property type="match status" value="1"/>
</dbReference>
<dbReference type="SUPFAM" id="SSF50331">
    <property type="entry name" value="MOP-like"/>
    <property type="match status" value="1"/>
</dbReference>
<sequence>MTATRRPRHTNRGCGNKLSPVSNLRISEAAALMGVSDDTVRRWIDQGRLPSIRLDNGRKGVSGRDVAEFLRATADAPQPGVTVAASARNRMRGIVTRIVKDTVMAQVEMQAGPFRLVSLLSRESVDDLGLEVGSVAVASVKSTHVVVEIPES</sequence>
<protein>
    <submittedName>
        <fullName evidence="4">Molybdopterin-binding protein</fullName>
    </submittedName>
</protein>
<dbReference type="InterPro" id="IPR004606">
    <property type="entry name" value="Mop_domain"/>
</dbReference>
<keyword evidence="1 2" id="KW-0500">Molybdenum</keyword>
<keyword evidence="5" id="KW-1185">Reference proteome</keyword>
<dbReference type="STRING" id="1210090.GCA_001613185_05580"/>
<evidence type="ECO:0000313" key="4">
    <source>
        <dbReference type="EMBL" id="RBO94272.1"/>
    </source>
</evidence>
<evidence type="ECO:0000259" key="3">
    <source>
        <dbReference type="PROSITE" id="PS51866"/>
    </source>
</evidence>
<accession>A0A366DW23</accession>
<feature type="domain" description="Mop" evidence="3">
    <location>
        <begin position="84"/>
        <end position="149"/>
    </location>
</feature>
<evidence type="ECO:0000256" key="1">
    <source>
        <dbReference type="ARBA" id="ARBA00022505"/>
    </source>
</evidence>
<dbReference type="InterPro" id="IPR008995">
    <property type="entry name" value="Mo/tungstate-bd_C_term_dom"/>
</dbReference>
<dbReference type="InterPro" id="IPR005116">
    <property type="entry name" value="Transp-assoc_OB_typ1"/>
</dbReference>
<dbReference type="GO" id="GO:0003677">
    <property type="term" value="F:DNA binding"/>
    <property type="evidence" value="ECO:0007669"/>
    <property type="project" value="InterPro"/>
</dbReference>
<dbReference type="CDD" id="cd04762">
    <property type="entry name" value="HTH_MerR-trunc"/>
    <property type="match status" value="1"/>
</dbReference>
<dbReference type="GO" id="GO:0015689">
    <property type="term" value="P:molybdate ion transport"/>
    <property type="evidence" value="ECO:0007669"/>
    <property type="project" value="InterPro"/>
</dbReference>
<dbReference type="InterPro" id="IPR041657">
    <property type="entry name" value="HTH_17"/>
</dbReference>
<organism evidence="4 5">
    <name type="scientific">Nocardia puris</name>
    <dbReference type="NCBI Taxonomy" id="208602"/>
    <lineage>
        <taxon>Bacteria</taxon>
        <taxon>Bacillati</taxon>
        <taxon>Actinomycetota</taxon>
        <taxon>Actinomycetes</taxon>
        <taxon>Mycobacteriales</taxon>
        <taxon>Nocardiaceae</taxon>
        <taxon>Nocardia</taxon>
    </lineage>
</organism>
<comment type="caution">
    <text evidence="4">The sequence shown here is derived from an EMBL/GenBank/DDBJ whole genome shotgun (WGS) entry which is preliminary data.</text>
</comment>
<dbReference type="NCBIfam" id="TIGR01764">
    <property type="entry name" value="excise"/>
    <property type="match status" value="1"/>
</dbReference>
<dbReference type="Gene3D" id="1.10.1660.10">
    <property type="match status" value="1"/>
</dbReference>
<proteinExistence type="predicted"/>
<dbReference type="Pfam" id="PF03459">
    <property type="entry name" value="TOBE"/>
    <property type="match status" value="1"/>
</dbReference>
<dbReference type="AlphaFoldDB" id="A0A366DW23"/>
<evidence type="ECO:0000256" key="2">
    <source>
        <dbReference type="PROSITE-ProRule" id="PRU01213"/>
    </source>
</evidence>
<reference evidence="4 5" key="1">
    <citation type="submission" date="2018-06" db="EMBL/GenBank/DDBJ databases">
        <title>Genomic Encyclopedia of Type Strains, Phase IV (KMG-IV): sequencing the most valuable type-strain genomes for metagenomic binning, comparative biology and taxonomic classification.</title>
        <authorList>
            <person name="Goeker M."/>
        </authorList>
    </citation>
    <scope>NUCLEOTIDE SEQUENCE [LARGE SCALE GENOMIC DNA]</scope>
    <source>
        <strain evidence="4 5">DSM 44599</strain>
    </source>
</reference>
<dbReference type="PROSITE" id="PS51866">
    <property type="entry name" value="MOP"/>
    <property type="match status" value="1"/>
</dbReference>
<dbReference type="Proteomes" id="UP000252586">
    <property type="component" value="Unassembled WGS sequence"/>
</dbReference>
<name>A0A366DW23_9NOCA</name>
<dbReference type="InterPro" id="IPR010093">
    <property type="entry name" value="SinI_DNA-bd"/>
</dbReference>
<dbReference type="Gene3D" id="2.40.50.100">
    <property type="match status" value="1"/>
</dbReference>
<dbReference type="EMBL" id="QNRE01000002">
    <property type="protein sequence ID" value="RBO94272.1"/>
    <property type="molecule type" value="Genomic_DNA"/>
</dbReference>
<gene>
    <name evidence="4" type="ORF">DFR74_102695</name>
</gene>
<evidence type="ECO:0000313" key="5">
    <source>
        <dbReference type="Proteomes" id="UP000252586"/>
    </source>
</evidence>